<dbReference type="STRING" id="1529.SAMN04487885_11542"/>
<reference evidence="2 3" key="1">
    <citation type="submission" date="2016-10" db="EMBL/GenBank/DDBJ databases">
        <authorList>
            <person name="de Groot N.N."/>
        </authorList>
    </citation>
    <scope>NUCLEOTIDE SEQUENCE [LARGE SCALE GENOMIC DNA]</scope>
    <source>
        <strain evidence="2 3">NLAE-zl-G419</strain>
    </source>
</reference>
<sequence>MKKGLYCKKVLTILILILTIFIKINIVQAKDNINDSEVYINQLEEKNKLFREALDNFGASSIEEAVNLYCEGVEQRSGPLQYSVMCSILKKDFTDKMETDKNYAWVTGVSSPWVTEYKTLDTKKINNDTYLVTVEFTLNDSKGVFGKNKVELELKSHDEKWCISRIHEEDN</sequence>
<dbReference type="GeneID" id="90544121"/>
<dbReference type="Proteomes" id="UP000182135">
    <property type="component" value="Unassembled WGS sequence"/>
</dbReference>
<dbReference type="OrthoDB" id="1803673at2"/>
<reference evidence="1 4" key="2">
    <citation type="submission" date="2018-03" db="EMBL/GenBank/DDBJ databases">
        <title>The uncultured portion of the human microbiome is neutrally assembled.</title>
        <authorList>
            <person name="Jeraldo P."/>
            <person name="Boardman L."/>
            <person name="White B.A."/>
            <person name="Nelson H."/>
            <person name="Goldenfeld N."/>
            <person name="Chia N."/>
        </authorList>
    </citation>
    <scope>NUCLEOTIDE SEQUENCE [LARGE SCALE GENOMIC DNA]</scope>
    <source>
        <strain evidence="1">CIM:MAG 903</strain>
    </source>
</reference>
<name>A0A1I2MJA3_9CLOT</name>
<evidence type="ECO:0000313" key="4">
    <source>
        <dbReference type="Proteomes" id="UP000246114"/>
    </source>
</evidence>
<organism evidence="2 3">
    <name type="scientific">Clostridium cadaveris</name>
    <dbReference type="NCBI Taxonomy" id="1529"/>
    <lineage>
        <taxon>Bacteria</taxon>
        <taxon>Bacillati</taxon>
        <taxon>Bacillota</taxon>
        <taxon>Clostridia</taxon>
        <taxon>Eubacteriales</taxon>
        <taxon>Clostridiaceae</taxon>
        <taxon>Clostridium</taxon>
    </lineage>
</organism>
<evidence type="ECO:0008006" key="5">
    <source>
        <dbReference type="Google" id="ProtNLM"/>
    </source>
</evidence>
<evidence type="ECO:0000313" key="2">
    <source>
        <dbReference type="EMBL" id="SFF91595.1"/>
    </source>
</evidence>
<dbReference type="RefSeq" id="WP_027638894.1">
    <property type="nucleotide sequence ID" value="NZ_CABMJC010000003.1"/>
</dbReference>
<keyword evidence="3" id="KW-1185">Reference proteome</keyword>
<dbReference type="eggNOG" id="ENOG5033E72">
    <property type="taxonomic scope" value="Bacteria"/>
</dbReference>
<dbReference type="EMBL" id="FOOE01000015">
    <property type="protein sequence ID" value="SFF91595.1"/>
    <property type="molecule type" value="Genomic_DNA"/>
</dbReference>
<dbReference type="EMBL" id="QAMZ01000058">
    <property type="protein sequence ID" value="PWL51281.1"/>
    <property type="molecule type" value="Genomic_DNA"/>
</dbReference>
<protein>
    <recommendedName>
        <fullName evidence="5">DUF4829 domain-containing protein</fullName>
    </recommendedName>
</protein>
<accession>A0A1I2MJA3</accession>
<dbReference type="AlphaFoldDB" id="A0A1I2MJA3"/>
<evidence type="ECO:0000313" key="3">
    <source>
        <dbReference type="Proteomes" id="UP000182135"/>
    </source>
</evidence>
<evidence type="ECO:0000313" key="1">
    <source>
        <dbReference type="EMBL" id="PWL51281.1"/>
    </source>
</evidence>
<dbReference type="Proteomes" id="UP000246114">
    <property type="component" value="Unassembled WGS sequence"/>
</dbReference>
<proteinExistence type="predicted"/>
<gene>
    <name evidence="1" type="ORF">DBY38_15255</name>
    <name evidence="2" type="ORF">SAMN04487885_11542</name>
</gene>